<dbReference type="Proteomes" id="UP001500320">
    <property type="component" value="Unassembled WGS sequence"/>
</dbReference>
<evidence type="ECO:0000313" key="2">
    <source>
        <dbReference type="Proteomes" id="UP001500320"/>
    </source>
</evidence>
<protein>
    <submittedName>
        <fullName evidence="1">Uncharacterized protein</fullName>
    </submittedName>
</protein>
<sequence length="55" mass="5971">MQGARANDLPAVSFTERHAGGRTRYVLYDPGFVATGMTRSPRQPLRALVGEAAPR</sequence>
<name>A0ABP6N3C9_9ACTN</name>
<comment type="caution">
    <text evidence="1">The sequence shown here is derived from an EMBL/GenBank/DDBJ whole genome shotgun (WGS) entry which is preliminary data.</text>
</comment>
<evidence type="ECO:0000313" key="1">
    <source>
        <dbReference type="EMBL" id="GAA3134991.1"/>
    </source>
</evidence>
<organism evidence="1 2">
    <name type="scientific">Planomonospora alba</name>
    <dbReference type="NCBI Taxonomy" id="161354"/>
    <lineage>
        <taxon>Bacteria</taxon>
        <taxon>Bacillati</taxon>
        <taxon>Actinomycetota</taxon>
        <taxon>Actinomycetes</taxon>
        <taxon>Streptosporangiales</taxon>
        <taxon>Streptosporangiaceae</taxon>
        <taxon>Planomonospora</taxon>
    </lineage>
</organism>
<reference evidence="2" key="1">
    <citation type="journal article" date="2019" name="Int. J. Syst. Evol. Microbiol.">
        <title>The Global Catalogue of Microorganisms (GCM) 10K type strain sequencing project: providing services to taxonomists for standard genome sequencing and annotation.</title>
        <authorList>
            <consortium name="The Broad Institute Genomics Platform"/>
            <consortium name="The Broad Institute Genome Sequencing Center for Infectious Disease"/>
            <person name="Wu L."/>
            <person name="Ma J."/>
        </authorList>
    </citation>
    <scope>NUCLEOTIDE SEQUENCE [LARGE SCALE GENOMIC DNA]</scope>
    <source>
        <strain evidence="2">JCM 9373</strain>
    </source>
</reference>
<proteinExistence type="predicted"/>
<dbReference type="EMBL" id="BAAAUT010000019">
    <property type="protein sequence ID" value="GAA3134991.1"/>
    <property type="molecule type" value="Genomic_DNA"/>
</dbReference>
<dbReference type="RefSeq" id="WP_344859373.1">
    <property type="nucleotide sequence ID" value="NZ_BAAAUT010000019.1"/>
</dbReference>
<gene>
    <name evidence="1" type="ORF">GCM10010466_27290</name>
</gene>
<keyword evidence="2" id="KW-1185">Reference proteome</keyword>
<accession>A0ABP6N3C9</accession>